<dbReference type="Gene3D" id="2.60.40.10">
    <property type="entry name" value="Immunoglobulins"/>
    <property type="match status" value="2"/>
</dbReference>
<keyword evidence="4" id="KW-1185">Reference proteome</keyword>
<name>A0A8C7L4T7_ONCKI</name>
<dbReference type="InterPro" id="IPR040581">
    <property type="entry name" value="Thioredoxin_11"/>
</dbReference>
<dbReference type="GeneTree" id="ENSGT00940000165425"/>
<feature type="transmembrane region" description="Helical" evidence="1">
    <location>
        <begin position="646"/>
        <end position="663"/>
    </location>
</feature>
<dbReference type="SUPFAM" id="SSF49265">
    <property type="entry name" value="Fibronectin type III"/>
    <property type="match status" value="1"/>
</dbReference>
<keyword evidence="1" id="KW-0472">Membrane</keyword>
<protein>
    <recommendedName>
        <fullName evidence="2">Fibronectin type-III domain-containing protein</fullName>
    </recommendedName>
</protein>
<dbReference type="InterPro" id="IPR052090">
    <property type="entry name" value="Cytolytic_pore-forming_toxin"/>
</dbReference>
<dbReference type="Proteomes" id="UP000694557">
    <property type="component" value="Unassembled WGS sequence"/>
</dbReference>
<feature type="domain" description="Fibronectin type-III" evidence="2">
    <location>
        <begin position="560"/>
        <end position="653"/>
    </location>
</feature>
<evidence type="ECO:0000313" key="4">
    <source>
        <dbReference type="Proteomes" id="UP000694557"/>
    </source>
</evidence>
<dbReference type="InterPro" id="IPR013783">
    <property type="entry name" value="Ig-like_fold"/>
</dbReference>
<keyword evidence="1" id="KW-0812">Transmembrane</keyword>
<reference evidence="3" key="1">
    <citation type="submission" date="2025-08" db="UniProtKB">
        <authorList>
            <consortium name="Ensembl"/>
        </authorList>
    </citation>
    <scope>IDENTIFICATION</scope>
</reference>
<feature type="domain" description="Fibronectin type-III" evidence="2">
    <location>
        <begin position="459"/>
        <end position="558"/>
    </location>
</feature>
<dbReference type="AlphaFoldDB" id="A0A8C7L4T7"/>
<dbReference type="Pfam" id="PF18078">
    <property type="entry name" value="Thioredoxin_11"/>
    <property type="match status" value="1"/>
</dbReference>
<accession>A0A8C7L4T7</accession>
<dbReference type="Pfam" id="PF21109">
    <property type="entry name" value="Stonustoxin_helical"/>
    <property type="match status" value="1"/>
</dbReference>
<organism evidence="3 4">
    <name type="scientific">Oncorhynchus kisutch</name>
    <name type="common">Coho salmon</name>
    <name type="synonym">Salmo kisutch</name>
    <dbReference type="NCBI Taxonomy" id="8019"/>
    <lineage>
        <taxon>Eukaryota</taxon>
        <taxon>Metazoa</taxon>
        <taxon>Chordata</taxon>
        <taxon>Craniata</taxon>
        <taxon>Vertebrata</taxon>
        <taxon>Euteleostomi</taxon>
        <taxon>Actinopterygii</taxon>
        <taxon>Neopterygii</taxon>
        <taxon>Teleostei</taxon>
        <taxon>Protacanthopterygii</taxon>
        <taxon>Salmoniformes</taxon>
        <taxon>Salmonidae</taxon>
        <taxon>Salmoninae</taxon>
        <taxon>Oncorhynchus</taxon>
    </lineage>
</organism>
<keyword evidence="1" id="KW-1133">Transmembrane helix</keyword>
<dbReference type="InterPro" id="IPR048997">
    <property type="entry name" value="Stonustoxin-like_helical"/>
</dbReference>
<evidence type="ECO:0000259" key="2">
    <source>
        <dbReference type="PROSITE" id="PS50853"/>
    </source>
</evidence>
<proteinExistence type="predicted"/>
<evidence type="ECO:0000256" key="1">
    <source>
        <dbReference type="SAM" id="Phobius"/>
    </source>
</evidence>
<dbReference type="PANTHER" id="PTHR31594:SF16">
    <property type="entry name" value="SI:CH211-281L24.3"/>
    <property type="match status" value="1"/>
</dbReference>
<evidence type="ECO:0000313" key="3">
    <source>
        <dbReference type="Ensembl" id="ENSOKIP00005111697.1"/>
    </source>
</evidence>
<dbReference type="Ensembl" id="ENSOKIT00005119577.1">
    <property type="protein sequence ID" value="ENSOKIP00005111697.1"/>
    <property type="gene ID" value="ENSOKIG00005048529.1"/>
</dbReference>
<dbReference type="PANTHER" id="PTHR31594">
    <property type="entry name" value="AIG1-TYPE G DOMAIN-CONTAINING PROTEIN"/>
    <property type="match status" value="1"/>
</dbReference>
<dbReference type="InterPro" id="IPR003961">
    <property type="entry name" value="FN3_dom"/>
</dbReference>
<reference evidence="3" key="2">
    <citation type="submission" date="2025-09" db="UniProtKB">
        <authorList>
            <consortium name="Ensembl"/>
        </authorList>
    </citation>
    <scope>IDENTIFICATION</scope>
</reference>
<sequence length="689" mass="78522">MREKRDLVPALGRPIHPGMLYDCCSESFTPGNSTFNGMDENNINVIETDSLQERFRALGLDQPIRTSFLSGLVDVGGAAEYLNHPLLHKGDYVTLHYKRTTRLDQLTFFLLEKVRCPEVIQQQTSTHMVMAVTYGTQAFIVCKTNRTWTMSKVINKLKKMIQLLTAEDGAAQLATSSGLTCTYYGDLETNRGDREITDLSESFPKLLGLSGEKAVPLRVWLCPLKNLYPAATCVREISEDLQSRVEREMEHYRYTGTRCEEMVKHEWVSKVQDLKDKLIRFIDLIQQYLAQLQKLMGRMLVSVRSEVQEEKAVEEEMKGHDLSPFRMEATGQWLDDKQAELKFLESLDSKIRSKMVSTDQLQKVISNSKTDTVVCFTLTSLGETDLPGHRYQHTQPWFKSEENKNRVTTAARAFLDFVKVTKKLKFVATSIPNDSTPGASIRLYQGGRLVDSDYEAVSKPETVKVVDTEQSSVTLLLSPSKTGHTDRFRVEYRSVRPDLFFLHEEKNWRSMTTGENGKAFVISGLERDTQYQIRHRAEDMAGVTSEFSDITVAETGSGSEPGRPVVQSADRNSVTLTWRRPVEAAKGRPVLHYRLEYREEGQDEWVILLIDRDECVYSLTPTHTSCRVRVCAIYREGDMSEPSKETVIPLAGTAILSIILFILQYNMRLFQNLVNHHVVSQIRFFLSNL</sequence>
<dbReference type="InterPro" id="IPR036116">
    <property type="entry name" value="FN3_sf"/>
</dbReference>
<dbReference type="PROSITE" id="PS50853">
    <property type="entry name" value="FN3"/>
    <property type="match status" value="2"/>
</dbReference>
<dbReference type="SMART" id="SM00060">
    <property type="entry name" value="FN3"/>
    <property type="match status" value="2"/>
</dbReference>
<dbReference type="CDD" id="cd00063">
    <property type="entry name" value="FN3"/>
    <property type="match status" value="2"/>
</dbReference>